<evidence type="ECO:0000313" key="3">
    <source>
        <dbReference type="Proteomes" id="UP000321523"/>
    </source>
</evidence>
<dbReference type="Proteomes" id="UP000321523">
    <property type="component" value="Unassembled WGS sequence"/>
</dbReference>
<dbReference type="InterPro" id="IPR024096">
    <property type="entry name" value="NO_sig/Golgi_transp_ligand-bd"/>
</dbReference>
<dbReference type="SUPFAM" id="SSF111126">
    <property type="entry name" value="Ligand-binding domain in the NO signalling and Golgi transport"/>
    <property type="match status" value="1"/>
</dbReference>
<accession>A0A512DTS1</accession>
<dbReference type="PANTHER" id="PTHR35090:SF1">
    <property type="entry name" value="SLR0144 PROTEIN"/>
    <property type="match status" value="1"/>
</dbReference>
<gene>
    <name evidence="2" type="ORF">SAE02_40140</name>
</gene>
<sequence>MKPAPAIGPNAVTQLVPALTRQGFDGMVPQVFAGAGVSGWLADPPAVMVDERQVAALHRTLRAELPAEQASLVLAEAGRLTADYLLAARIPALAQAILKLLPASLSASLLVGAIKAHAWTFAGSGRFSARSGNPLILEITNNPLCAGEHAATPICLWHAAVFRRLFEVLVSHHVRVDEIDCEACGDDACRFSIDWS</sequence>
<dbReference type="GO" id="GO:0030494">
    <property type="term" value="P:bacteriochlorophyll biosynthetic process"/>
    <property type="evidence" value="ECO:0007669"/>
    <property type="project" value="InterPro"/>
</dbReference>
<dbReference type="PANTHER" id="PTHR35090">
    <property type="entry name" value="DNA-DIRECTED RNA POLYMERASE SUBUNIT I"/>
    <property type="match status" value="1"/>
</dbReference>
<dbReference type="InterPro" id="IPR004096">
    <property type="entry name" value="V4R"/>
</dbReference>
<dbReference type="RefSeq" id="WP_044434543.1">
    <property type="nucleotide sequence ID" value="NZ_BJYZ01000018.1"/>
</dbReference>
<dbReference type="NCBIfam" id="TIGR02019">
    <property type="entry name" value="BchJ"/>
    <property type="match status" value="1"/>
</dbReference>
<organism evidence="2 3">
    <name type="scientific">Skermanella aerolata</name>
    <dbReference type="NCBI Taxonomy" id="393310"/>
    <lineage>
        <taxon>Bacteria</taxon>
        <taxon>Pseudomonadati</taxon>
        <taxon>Pseudomonadota</taxon>
        <taxon>Alphaproteobacteria</taxon>
        <taxon>Rhodospirillales</taxon>
        <taxon>Azospirillaceae</taxon>
        <taxon>Skermanella</taxon>
    </lineage>
</organism>
<dbReference type="GO" id="GO:0015979">
    <property type="term" value="P:photosynthesis"/>
    <property type="evidence" value="ECO:0007669"/>
    <property type="project" value="InterPro"/>
</dbReference>
<reference evidence="2 3" key="1">
    <citation type="submission" date="2019-07" db="EMBL/GenBank/DDBJ databases">
        <title>Whole genome shotgun sequence of Skermanella aerolata NBRC 106429.</title>
        <authorList>
            <person name="Hosoyama A."/>
            <person name="Uohara A."/>
            <person name="Ohji S."/>
            <person name="Ichikawa N."/>
        </authorList>
    </citation>
    <scope>NUCLEOTIDE SEQUENCE [LARGE SCALE GENOMIC DNA]</scope>
    <source>
        <strain evidence="2 3">NBRC 106429</strain>
    </source>
</reference>
<dbReference type="OrthoDB" id="2080515at2"/>
<proteinExistence type="predicted"/>
<evidence type="ECO:0000259" key="1">
    <source>
        <dbReference type="SMART" id="SM00989"/>
    </source>
</evidence>
<evidence type="ECO:0000313" key="2">
    <source>
        <dbReference type="EMBL" id="GEO39866.1"/>
    </source>
</evidence>
<dbReference type="InterPro" id="IPR010249">
    <property type="entry name" value="BchJ"/>
</dbReference>
<dbReference type="Pfam" id="PF02830">
    <property type="entry name" value="V4R"/>
    <property type="match status" value="1"/>
</dbReference>
<dbReference type="SMART" id="SM00989">
    <property type="entry name" value="V4R"/>
    <property type="match status" value="1"/>
</dbReference>
<dbReference type="Gene3D" id="3.30.1380.20">
    <property type="entry name" value="Trafficking protein particle complex subunit 3"/>
    <property type="match status" value="1"/>
</dbReference>
<name>A0A512DTS1_9PROT</name>
<keyword evidence="3" id="KW-1185">Reference proteome</keyword>
<feature type="domain" description="4-vinyl reductase 4VR" evidence="1">
    <location>
        <begin position="134"/>
        <end position="195"/>
    </location>
</feature>
<dbReference type="AlphaFoldDB" id="A0A512DTS1"/>
<comment type="caution">
    <text evidence="2">The sequence shown here is derived from an EMBL/GenBank/DDBJ whole genome shotgun (WGS) entry which is preliminary data.</text>
</comment>
<protein>
    <submittedName>
        <fullName evidence="2">Bacteriochlorophyll 4-vinyl reductase</fullName>
    </submittedName>
</protein>
<dbReference type="EMBL" id="BJYZ01000018">
    <property type="protein sequence ID" value="GEO39866.1"/>
    <property type="molecule type" value="Genomic_DNA"/>
</dbReference>